<organism evidence="2 3">
    <name type="scientific">Melissococcus plutonius (strain ATCC 35311 / DSM 29964 / CIP 104052 / LMG 20360 / NCIMB 702443)</name>
    <dbReference type="NCBI Taxonomy" id="940190"/>
    <lineage>
        <taxon>Bacteria</taxon>
        <taxon>Bacillati</taxon>
        <taxon>Bacillota</taxon>
        <taxon>Bacilli</taxon>
        <taxon>Lactobacillales</taxon>
        <taxon>Enterococcaceae</taxon>
        <taxon>Melissococcus</taxon>
    </lineage>
</organism>
<dbReference type="HOGENOM" id="CLU_3185627_0_0_9"/>
<sequence length="46" mass="5342">MTLYPAFALIMAAIIIFFLYDLSDEKYRKIADDLSNGQWEQGKIID</sequence>
<evidence type="ECO:0000256" key="1">
    <source>
        <dbReference type="SAM" id="Phobius"/>
    </source>
</evidence>
<reference evidence="2 3" key="1">
    <citation type="journal article" date="2011" name="J. Bacteriol.">
        <title>Complete genome sequence of Melissococcus plutonius ATCC 35311.</title>
        <authorList>
            <person name="Okumura K."/>
            <person name="Arai R."/>
            <person name="Okura M."/>
            <person name="Kirikae T."/>
            <person name="Takamatsu D."/>
            <person name="Osaki M."/>
            <person name="Miyoshi-Akiyama T."/>
        </authorList>
    </citation>
    <scope>NUCLEOTIDE SEQUENCE [LARGE SCALE GENOMIC DNA]</scope>
    <source>
        <strain evidence="3">ATCC 35311 / CIP 104052 / LMG 20360 / NCIMB 702443</strain>
        <plasmid evidence="3">pMP1</plasmid>
    </source>
</reference>
<keyword evidence="3" id="KW-1185">Reference proteome</keyword>
<reference key="2">
    <citation type="submission" date="2011-04" db="EMBL/GenBank/DDBJ databases">
        <title>Whole genome sequence of Melissococcus plutonius ATCC 35311.</title>
        <authorList>
            <person name="Okumura K."/>
            <person name="Arai R."/>
            <person name="Osaki M."/>
            <person name="Okura M."/>
            <person name="Kirikae T."/>
            <person name="Takamatsu D."/>
            <person name="Akiyama T."/>
        </authorList>
    </citation>
    <scope>NUCLEOTIDE SEQUENCE</scope>
    <source>
        <strain>ATCC 35311</strain>
    </source>
</reference>
<dbReference type="Proteomes" id="UP000008456">
    <property type="component" value="Plasmid pMP1"/>
</dbReference>
<protein>
    <submittedName>
        <fullName evidence="2">Uncharacterized protein</fullName>
    </submittedName>
</protein>
<feature type="transmembrane region" description="Helical" evidence="1">
    <location>
        <begin position="6"/>
        <end position="22"/>
    </location>
</feature>
<accession>F3YCS7</accession>
<geneLocation type="plasmid" evidence="2 3">
    <name>pMP1</name>
</geneLocation>
<dbReference type="AlphaFoldDB" id="F3YCS7"/>
<dbReference type="KEGG" id="mps:MPTP_1915"/>
<keyword evidence="2" id="KW-0614">Plasmid</keyword>
<dbReference type="EMBL" id="AP012201">
    <property type="protein sequence ID" value="BAK22305.1"/>
    <property type="molecule type" value="Genomic_DNA"/>
</dbReference>
<keyword evidence="1" id="KW-0472">Membrane</keyword>
<evidence type="ECO:0000313" key="2">
    <source>
        <dbReference type="EMBL" id="BAK22305.1"/>
    </source>
</evidence>
<evidence type="ECO:0000313" key="3">
    <source>
        <dbReference type="Proteomes" id="UP000008456"/>
    </source>
</evidence>
<proteinExistence type="predicted"/>
<keyword evidence="1" id="KW-0812">Transmembrane</keyword>
<gene>
    <name evidence="2" type="ordered locus">MPTP_1915</name>
</gene>
<name>F3YCS7_MELPT</name>
<keyword evidence="1" id="KW-1133">Transmembrane helix</keyword>